<dbReference type="InterPro" id="IPR029479">
    <property type="entry name" value="Nitroreductase"/>
</dbReference>
<dbReference type="PANTHER" id="PTHR43673">
    <property type="entry name" value="NAD(P)H NITROREDUCTASE YDGI-RELATED"/>
    <property type="match status" value="1"/>
</dbReference>
<dbReference type="OrthoDB" id="9782629at2"/>
<organism evidence="4 5">
    <name type="scientific">Paenibacillus beijingensis</name>
    <dbReference type="NCBI Taxonomy" id="1126833"/>
    <lineage>
        <taxon>Bacteria</taxon>
        <taxon>Bacillati</taxon>
        <taxon>Bacillota</taxon>
        <taxon>Bacilli</taxon>
        <taxon>Bacillales</taxon>
        <taxon>Paenibacillaceae</taxon>
        <taxon>Paenibacillus</taxon>
    </lineage>
</organism>
<dbReference type="PANTHER" id="PTHR43673:SF10">
    <property type="entry name" value="NADH DEHYDROGENASE_NAD(P)H NITROREDUCTASE XCC3605-RELATED"/>
    <property type="match status" value="1"/>
</dbReference>
<reference evidence="4 5" key="1">
    <citation type="journal article" date="2015" name="J. Biotechnol.">
        <title>Complete genome sequence of Paenibacillus beijingensis 7188(T) (=DSM 24997(T)), a novel rhizobacterium from jujube garden soil.</title>
        <authorList>
            <person name="Kwak Y."/>
            <person name="Shin J.H."/>
        </authorList>
    </citation>
    <scope>NUCLEOTIDE SEQUENCE [LARGE SCALE GENOMIC DNA]</scope>
    <source>
        <strain evidence="4 5">DSM 24997</strain>
    </source>
</reference>
<accession>A0A0D5NEA0</accession>
<evidence type="ECO:0000256" key="1">
    <source>
        <dbReference type="ARBA" id="ARBA00007118"/>
    </source>
</evidence>
<keyword evidence="2" id="KW-0560">Oxidoreductase</keyword>
<dbReference type="EMBL" id="CP011058">
    <property type="protein sequence ID" value="AJY73581.1"/>
    <property type="molecule type" value="Genomic_DNA"/>
</dbReference>
<feature type="domain" description="Nitroreductase" evidence="3">
    <location>
        <begin position="23"/>
        <end position="199"/>
    </location>
</feature>
<keyword evidence="5" id="KW-1185">Reference proteome</keyword>
<dbReference type="Pfam" id="PF00881">
    <property type="entry name" value="Nitroreductase"/>
    <property type="match status" value="1"/>
</dbReference>
<dbReference type="GO" id="GO:0016491">
    <property type="term" value="F:oxidoreductase activity"/>
    <property type="evidence" value="ECO:0007669"/>
    <property type="project" value="UniProtKB-KW"/>
</dbReference>
<dbReference type="KEGG" id="pbj:VN24_01730"/>
<dbReference type="Gene3D" id="3.40.109.10">
    <property type="entry name" value="NADH Oxidase"/>
    <property type="match status" value="1"/>
</dbReference>
<sequence length="224" mass="24698">MAREGVDTVELNKTISADFGTVIRERRSVRKYDASYKMSQAELEDLLADAVLAPSGSNLQPWRFIVITDQATKEKLLPIAFNQQQVVTASAVIAVLADLEAYKEAGRIYDKAVAAGYMNQETRDKLVDNSVKFYGKREPEAIRNAALIDGGLVSMQLMLAAKAKGFDTVPMAGYNVEQFRELMGITDRYANVMLIAVGKAAEPGHPTVRLDVADITYWNQFGAK</sequence>
<comment type="similarity">
    <text evidence="1">Belongs to the nitroreductase family.</text>
</comment>
<protein>
    <submittedName>
        <fullName evidence="4">NAD(P)H nitroreductase</fullName>
    </submittedName>
</protein>
<name>A0A0D5NEA0_9BACL</name>
<proteinExistence type="inferred from homology"/>
<evidence type="ECO:0000259" key="3">
    <source>
        <dbReference type="Pfam" id="PF00881"/>
    </source>
</evidence>
<evidence type="ECO:0000313" key="5">
    <source>
        <dbReference type="Proteomes" id="UP000032633"/>
    </source>
</evidence>
<dbReference type="HOGENOM" id="CLU_070764_4_5_9"/>
<dbReference type="Proteomes" id="UP000032633">
    <property type="component" value="Chromosome"/>
</dbReference>
<reference evidence="5" key="2">
    <citation type="submission" date="2015-03" db="EMBL/GenBank/DDBJ databases">
        <title>Genome sequence of Paenibacillus beijingensis strain DSM 24997T.</title>
        <authorList>
            <person name="Kwak Y."/>
            <person name="Shin J.-H."/>
        </authorList>
    </citation>
    <scope>NUCLEOTIDE SEQUENCE [LARGE SCALE GENOMIC DNA]</scope>
    <source>
        <strain evidence="5">DSM 24997</strain>
    </source>
</reference>
<dbReference type="STRING" id="1126833.VN24_01730"/>
<dbReference type="PATRIC" id="fig|1126833.4.peg.383"/>
<evidence type="ECO:0000256" key="2">
    <source>
        <dbReference type="ARBA" id="ARBA00023002"/>
    </source>
</evidence>
<dbReference type="InterPro" id="IPR000415">
    <property type="entry name" value="Nitroreductase-like"/>
</dbReference>
<gene>
    <name evidence="4" type="ORF">VN24_01730</name>
</gene>
<dbReference type="CDD" id="cd02137">
    <property type="entry name" value="MhqN-like"/>
    <property type="match status" value="1"/>
</dbReference>
<dbReference type="SUPFAM" id="SSF55469">
    <property type="entry name" value="FMN-dependent nitroreductase-like"/>
    <property type="match status" value="1"/>
</dbReference>
<dbReference type="AlphaFoldDB" id="A0A0D5NEA0"/>
<evidence type="ECO:0000313" key="4">
    <source>
        <dbReference type="EMBL" id="AJY73581.1"/>
    </source>
</evidence>